<dbReference type="SUPFAM" id="SSF49899">
    <property type="entry name" value="Concanavalin A-like lectins/glucanases"/>
    <property type="match status" value="1"/>
</dbReference>
<dbReference type="InParanoid" id="J0WWS4"/>
<organism evidence="6 7">
    <name type="scientific">Auricularia subglabra (strain TFB-10046 / SS5)</name>
    <name type="common">White-rot fungus</name>
    <name type="synonym">Auricularia delicata (strain TFB10046)</name>
    <dbReference type="NCBI Taxonomy" id="717982"/>
    <lineage>
        <taxon>Eukaryota</taxon>
        <taxon>Fungi</taxon>
        <taxon>Dikarya</taxon>
        <taxon>Basidiomycota</taxon>
        <taxon>Agaricomycotina</taxon>
        <taxon>Agaricomycetes</taxon>
        <taxon>Auriculariales</taxon>
        <taxon>Auriculariaceae</taxon>
        <taxon>Auricularia</taxon>
    </lineage>
</organism>
<gene>
    <name evidence="6" type="ORF">AURDEDRAFT_186830</name>
</gene>
<reference evidence="7" key="1">
    <citation type="journal article" date="2012" name="Science">
        <title>The Paleozoic origin of enzymatic lignin decomposition reconstructed from 31 fungal genomes.</title>
        <authorList>
            <person name="Floudas D."/>
            <person name="Binder M."/>
            <person name="Riley R."/>
            <person name="Barry K."/>
            <person name="Blanchette R.A."/>
            <person name="Henrissat B."/>
            <person name="Martinez A.T."/>
            <person name="Otillar R."/>
            <person name="Spatafora J.W."/>
            <person name="Yadav J.S."/>
            <person name="Aerts A."/>
            <person name="Benoit I."/>
            <person name="Boyd A."/>
            <person name="Carlson A."/>
            <person name="Copeland A."/>
            <person name="Coutinho P.M."/>
            <person name="de Vries R.P."/>
            <person name="Ferreira P."/>
            <person name="Findley K."/>
            <person name="Foster B."/>
            <person name="Gaskell J."/>
            <person name="Glotzer D."/>
            <person name="Gorecki P."/>
            <person name="Heitman J."/>
            <person name="Hesse C."/>
            <person name="Hori C."/>
            <person name="Igarashi K."/>
            <person name="Jurgens J.A."/>
            <person name="Kallen N."/>
            <person name="Kersten P."/>
            <person name="Kohler A."/>
            <person name="Kuees U."/>
            <person name="Kumar T.K.A."/>
            <person name="Kuo A."/>
            <person name="LaButti K."/>
            <person name="Larrondo L.F."/>
            <person name="Lindquist E."/>
            <person name="Ling A."/>
            <person name="Lombard V."/>
            <person name="Lucas S."/>
            <person name="Lundell T."/>
            <person name="Martin R."/>
            <person name="McLaughlin D.J."/>
            <person name="Morgenstern I."/>
            <person name="Morin E."/>
            <person name="Murat C."/>
            <person name="Nagy L.G."/>
            <person name="Nolan M."/>
            <person name="Ohm R.A."/>
            <person name="Patyshakuliyeva A."/>
            <person name="Rokas A."/>
            <person name="Ruiz-Duenas F.J."/>
            <person name="Sabat G."/>
            <person name="Salamov A."/>
            <person name="Samejima M."/>
            <person name="Schmutz J."/>
            <person name="Slot J.C."/>
            <person name="St John F."/>
            <person name="Stenlid J."/>
            <person name="Sun H."/>
            <person name="Sun S."/>
            <person name="Syed K."/>
            <person name="Tsang A."/>
            <person name="Wiebenga A."/>
            <person name="Young D."/>
            <person name="Pisabarro A."/>
            <person name="Eastwood D.C."/>
            <person name="Martin F."/>
            <person name="Cullen D."/>
            <person name="Grigoriev I.V."/>
            <person name="Hibbett D.S."/>
        </authorList>
    </citation>
    <scope>NUCLEOTIDE SEQUENCE [LARGE SCALE GENOMIC DNA]</scope>
    <source>
        <strain evidence="7">TFB10046</strain>
    </source>
</reference>
<dbReference type="PANTHER" id="PTHR10963:SF24">
    <property type="entry name" value="GLYCOSIDASE C21B10.07-RELATED"/>
    <property type="match status" value="1"/>
</dbReference>
<evidence type="ECO:0000256" key="4">
    <source>
        <dbReference type="SAM" id="SignalP"/>
    </source>
</evidence>
<evidence type="ECO:0000256" key="1">
    <source>
        <dbReference type="ARBA" id="ARBA00006865"/>
    </source>
</evidence>
<dbReference type="GO" id="GO:0009251">
    <property type="term" value="P:glucan catabolic process"/>
    <property type="evidence" value="ECO:0007669"/>
    <property type="project" value="TreeGrafter"/>
</dbReference>
<keyword evidence="7" id="KW-1185">Reference proteome</keyword>
<comment type="similarity">
    <text evidence="1">Belongs to the glycosyl hydrolase 16 family.</text>
</comment>
<dbReference type="PANTHER" id="PTHR10963">
    <property type="entry name" value="GLYCOSYL HYDROLASE-RELATED"/>
    <property type="match status" value="1"/>
</dbReference>
<dbReference type="FunFam" id="2.60.120.200:FF:000114">
    <property type="entry name" value="Probable endo-1,3(4)-beta-glucanase NFIA_089530"/>
    <property type="match status" value="1"/>
</dbReference>
<dbReference type="Proteomes" id="UP000006514">
    <property type="component" value="Unassembled WGS sequence"/>
</dbReference>
<dbReference type="CDD" id="cd02181">
    <property type="entry name" value="GH16_fungal_Lam16A_glucanase"/>
    <property type="match status" value="1"/>
</dbReference>
<dbReference type="InterPro" id="IPR050546">
    <property type="entry name" value="Glycosyl_Hydrlase_16"/>
</dbReference>
<dbReference type="Gene3D" id="2.60.120.200">
    <property type="match status" value="1"/>
</dbReference>
<keyword evidence="2 6" id="KW-0378">Hydrolase</keyword>
<dbReference type="EMBL" id="JH687798">
    <property type="protein sequence ID" value="EJD40867.1"/>
    <property type="molecule type" value="Genomic_DNA"/>
</dbReference>
<dbReference type="AlphaFoldDB" id="J0WWS4"/>
<proteinExistence type="inferred from homology"/>
<dbReference type="PROSITE" id="PS51762">
    <property type="entry name" value="GH16_2"/>
    <property type="match status" value="1"/>
</dbReference>
<accession>J0WWS4</accession>
<keyword evidence="3" id="KW-0326">Glycosidase</keyword>
<name>J0WWS4_AURST</name>
<feature type="chain" id="PRO_5003741500" evidence="4">
    <location>
        <begin position="23"/>
        <end position="320"/>
    </location>
</feature>
<sequence length="320" mass="34006">MVGSTAALMLAVLTGLPSVVRGASYGLTDSYIGSGFFSGFTFMTISDPTHGRVQYVSQSAAQSANLTSTSSNTFTMRVDSTTTLSASGAGRKSIRIQSKKQYTTHVAIMDVRHMPEGCGTWPAFWEVGSNWPFNGELDIIEGVNNLGPNLSSLHTSSNCTMSGTRTMKGTATFNDCNVENGANSNQGCGVKGDSQRDFGPAFNSAGGGWFAAERTNSQIRTWFWSRADTRVPAEVKNGSGSINTSNWSTPTTLFTSNSCNLASHFGPHNIIINTSLCGDWAGGSSYGQAGCPSSCVNYVNTNPKAFANAYWDIAALRVYT</sequence>
<dbReference type="Pfam" id="PF26113">
    <property type="entry name" value="GH16_XgeA"/>
    <property type="match status" value="1"/>
</dbReference>
<dbReference type="OMA" id="CSYQPGC"/>
<feature type="signal peptide" evidence="4">
    <location>
        <begin position="1"/>
        <end position="22"/>
    </location>
</feature>
<protein>
    <submittedName>
        <fullName evidence="6">Family 16 hypothetical endo-1,3(4)-beta-glucanase from glycoside hydrolase</fullName>
    </submittedName>
</protein>
<dbReference type="KEGG" id="adl:AURDEDRAFT_186830"/>
<dbReference type="InterPro" id="IPR013320">
    <property type="entry name" value="ConA-like_dom_sf"/>
</dbReference>
<keyword evidence="4" id="KW-0732">Signal</keyword>
<evidence type="ECO:0000313" key="7">
    <source>
        <dbReference type="Proteomes" id="UP000006514"/>
    </source>
</evidence>
<evidence type="ECO:0000259" key="5">
    <source>
        <dbReference type="PROSITE" id="PS51762"/>
    </source>
</evidence>
<feature type="domain" description="GH16" evidence="5">
    <location>
        <begin position="11"/>
        <end position="289"/>
    </location>
</feature>
<evidence type="ECO:0000256" key="2">
    <source>
        <dbReference type="ARBA" id="ARBA00022801"/>
    </source>
</evidence>
<evidence type="ECO:0000313" key="6">
    <source>
        <dbReference type="EMBL" id="EJD40867.1"/>
    </source>
</evidence>
<dbReference type="eggNOG" id="ENOG502QUM3">
    <property type="taxonomic scope" value="Eukaryota"/>
</dbReference>
<dbReference type="OrthoDB" id="192832at2759"/>
<dbReference type="InterPro" id="IPR000757">
    <property type="entry name" value="Beta-glucanase-like"/>
</dbReference>
<evidence type="ECO:0000256" key="3">
    <source>
        <dbReference type="ARBA" id="ARBA00023295"/>
    </source>
</evidence>
<dbReference type="GO" id="GO:0004553">
    <property type="term" value="F:hydrolase activity, hydrolyzing O-glycosyl compounds"/>
    <property type="evidence" value="ECO:0007669"/>
    <property type="project" value="InterPro"/>
</dbReference>